<gene>
    <name evidence="2" type="ORF">BD311DRAFT_762974</name>
</gene>
<evidence type="ECO:0000313" key="2">
    <source>
        <dbReference type="EMBL" id="TBU26308.1"/>
    </source>
</evidence>
<reference evidence="2" key="1">
    <citation type="submission" date="2019-01" db="EMBL/GenBank/DDBJ databases">
        <title>Draft genome sequences of three monokaryotic isolates of the white-rot basidiomycete fungus Dichomitus squalens.</title>
        <authorList>
            <consortium name="DOE Joint Genome Institute"/>
            <person name="Lopez S.C."/>
            <person name="Andreopoulos B."/>
            <person name="Pangilinan J."/>
            <person name="Lipzen A."/>
            <person name="Riley R."/>
            <person name="Ahrendt S."/>
            <person name="Ng V."/>
            <person name="Barry K."/>
            <person name="Daum C."/>
            <person name="Grigoriev I.V."/>
            <person name="Hilden K.S."/>
            <person name="Makela M.R."/>
            <person name="de Vries R.P."/>
        </authorList>
    </citation>
    <scope>NUCLEOTIDE SEQUENCE [LARGE SCALE GENOMIC DNA]</scope>
    <source>
        <strain evidence="2">OM18370.1</strain>
    </source>
</reference>
<dbReference type="EMBL" id="ML143448">
    <property type="protein sequence ID" value="TBU26308.1"/>
    <property type="molecule type" value="Genomic_DNA"/>
</dbReference>
<accession>A0A4Q9MI43</accession>
<dbReference type="Proteomes" id="UP000292957">
    <property type="component" value="Unassembled WGS sequence"/>
</dbReference>
<sequence length="145" mass="15202">MSEEGATKARDPTQGPPQEPASSSQAPHADTQEATKIASHHSSFVQGPEEDAHDGSSLLSEDARMEGEMQTLLECVWSGRVTCMSAKGGGEPLEGLVTGVMHGARGHRCSTRADVATGRVGGRFRVLPQGRPIHVRGARGACNST</sequence>
<feature type="compositionally biased region" description="Low complexity" evidence="1">
    <location>
        <begin position="20"/>
        <end position="29"/>
    </location>
</feature>
<dbReference type="AlphaFoldDB" id="A0A4Q9MI43"/>
<evidence type="ECO:0000256" key="1">
    <source>
        <dbReference type="SAM" id="MobiDB-lite"/>
    </source>
</evidence>
<feature type="region of interest" description="Disordered" evidence="1">
    <location>
        <begin position="1"/>
        <end position="65"/>
    </location>
</feature>
<proteinExistence type="predicted"/>
<feature type="compositionally biased region" description="Basic and acidic residues" evidence="1">
    <location>
        <begin position="1"/>
        <end position="11"/>
    </location>
</feature>
<protein>
    <submittedName>
        <fullName evidence="2">Uncharacterized protein</fullName>
    </submittedName>
</protein>
<name>A0A4Q9MI43_9APHY</name>
<organism evidence="2">
    <name type="scientific">Dichomitus squalens</name>
    <dbReference type="NCBI Taxonomy" id="114155"/>
    <lineage>
        <taxon>Eukaryota</taxon>
        <taxon>Fungi</taxon>
        <taxon>Dikarya</taxon>
        <taxon>Basidiomycota</taxon>
        <taxon>Agaricomycotina</taxon>
        <taxon>Agaricomycetes</taxon>
        <taxon>Polyporales</taxon>
        <taxon>Polyporaceae</taxon>
        <taxon>Dichomitus</taxon>
    </lineage>
</organism>